<dbReference type="InterPro" id="IPR055357">
    <property type="entry name" value="LRR_At1g61320_AtMIF1"/>
</dbReference>
<evidence type="ECO:0000259" key="1">
    <source>
        <dbReference type="Pfam" id="PF23622"/>
    </source>
</evidence>
<dbReference type="SUPFAM" id="SSF52047">
    <property type="entry name" value="RNI-like"/>
    <property type="match status" value="1"/>
</dbReference>
<evidence type="ECO:0000313" key="2">
    <source>
        <dbReference type="EMBL" id="CAI9109702.1"/>
    </source>
</evidence>
<protein>
    <submittedName>
        <fullName evidence="2">OLC1v1009575C1</fullName>
    </submittedName>
</protein>
<accession>A0AAV1DRN8</accession>
<name>A0AAV1DRN8_OLDCO</name>
<dbReference type="EMBL" id="OX459123">
    <property type="protein sequence ID" value="CAI9109702.1"/>
    <property type="molecule type" value="Genomic_DNA"/>
</dbReference>
<sequence>MVEIEYHMNVLTAVYEAVRTSILSRRWRSLWRGRRAISGSIHLDFDFISKALKPKSKKNTNSTREFEAVVNQILKQNQASSVEKFIVRCIEFPWNSSSSSSTCIVDWVQFAIQKDVKVLEWYLNCEPPIEFPGLEKFLSFSRRWNPKCTNGLSSLTSLKLCCIRIQEDMMKFLLSNCSLLQRLDLTNIRGPTSLNIDASPALKSLTVCHCYWFRKITISAPNLYSFEYKGELYLPTELEDGTKIVFKDVPLLSEVSYSSRGYEFYVPVNWHFKGCDQWKKLVLGLHSGDIPFMFGNSSHRFQCLKHLELVFTSDDSPHLLDFVWLINKAPFLNTFVIQFIYAMRSRLSPKSLERELDDLRKDAQELGKNHRHGHLKVSVEKMVVKPGRGLKRRKRFATAGERVPKPSKSNYDFSWVSPIWMKIPLFE</sequence>
<keyword evidence="3" id="KW-1185">Reference proteome</keyword>
<dbReference type="InterPro" id="IPR032675">
    <property type="entry name" value="LRR_dom_sf"/>
</dbReference>
<dbReference type="PANTHER" id="PTHR34145:SF28">
    <property type="entry name" value="F-BOX DOMAIN-CONTAINING PROTEIN"/>
    <property type="match status" value="1"/>
</dbReference>
<dbReference type="AlphaFoldDB" id="A0AAV1DRN8"/>
<proteinExistence type="predicted"/>
<dbReference type="Gene3D" id="3.80.10.10">
    <property type="entry name" value="Ribonuclease Inhibitor"/>
    <property type="match status" value="1"/>
</dbReference>
<organism evidence="2 3">
    <name type="scientific">Oldenlandia corymbosa var. corymbosa</name>
    <dbReference type="NCBI Taxonomy" id="529605"/>
    <lineage>
        <taxon>Eukaryota</taxon>
        <taxon>Viridiplantae</taxon>
        <taxon>Streptophyta</taxon>
        <taxon>Embryophyta</taxon>
        <taxon>Tracheophyta</taxon>
        <taxon>Spermatophyta</taxon>
        <taxon>Magnoliopsida</taxon>
        <taxon>eudicotyledons</taxon>
        <taxon>Gunneridae</taxon>
        <taxon>Pentapetalae</taxon>
        <taxon>asterids</taxon>
        <taxon>lamiids</taxon>
        <taxon>Gentianales</taxon>
        <taxon>Rubiaceae</taxon>
        <taxon>Rubioideae</taxon>
        <taxon>Spermacoceae</taxon>
        <taxon>Hedyotis-Oldenlandia complex</taxon>
        <taxon>Oldenlandia</taxon>
    </lineage>
</organism>
<gene>
    <name evidence="2" type="ORF">OLC1_LOCUS17532</name>
</gene>
<feature type="domain" description="At1g61320/AtMIF1 LRR" evidence="1">
    <location>
        <begin position="144"/>
        <end position="376"/>
    </location>
</feature>
<dbReference type="Proteomes" id="UP001161247">
    <property type="component" value="Chromosome 6"/>
</dbReference>
<reference evidence="2" key="1">
    <citation type="submission" date="2023-03" db="EMBL/GenBank/DDBJ databases">
        <authorList>
            <person name="Julca I."/>
        </authorList>
    </citation>
    <scope>NUCLEOTIDE SEQUENCE</scope>
</reference>
<dbReference type="InterPro" id="IPR053772">
    <property type="entry name" value="At1g61320/At1g61330-like"/>
</dbReference>
<dbReference type="PANTHER" id="PTHR34145">
    <property type="entry name" value="OS02G0105600 PROTEIN"/>
    <property type="match status" value="1"/>
</dbReference>
<evidence type="ECO:0000313" key="3">
    <source>
        <dbReference type="Proteomes" id="UP001161247"/>
    </source>
</evidence>
<dbReference type="Pfam" id="PF23622">
    <property type="entry name" value="LRR_At1g61320_AtMIF1"/>
    <property type="match status" value="1"/>
</dbReference>